<evidence type="ECO:0000313" key="3">
    <source>
        <dbReference type="Proteomes" id="UP001318682"/>
    </source>
</evidence>
<accession>A0ABZ2BLU8</accession>
<gene>
    <name evidence="2" type="ORF">ROLI_000290</name>
</gene>
<proteinExistence type="predicted"/>
<keyword evidence="3" id="KW-1185">Reference proteome</keyword>
<dbReference type="Proteomes" id="UP001318682">
    <property type="component" value="Chromosome"/>
</dbReference>
<evidence type="ECO:0000313" key="2">
    <source>
        <dbReference type="EMBL" id="WVX46971.1"/>
    </source>
</evidence>
<dbReference type="EMBL" id="CP143423">
    <property type="protein sequence ID" value="WVX46971.1"/>
    <property type="molecule type" value="Genomic_DNA"/>
</dbReference>
<reference evidence="3" key="1">
    <citation type="submission" date="2024-01" db="EMBL/GenBank/DDBJ databases">
        <title>Roseobacter fucihabitans sp. nov., isolated from the brown alga Fucus spiralis.</title>
        <authorList>
            <person name="Hahnke S."/>
            <person name="Berger M."/>
            <person name="Schlingloff A."/>
            <person name="Athale I."/>
            <person name="Neumann-Schaal M."/>
            <person name="Adenaya A."/>
            <person name="Poehlein A."/>
            <person name="Daniel R."/>
            <person name="Pertersen J."/>
            <person name="Brinkhoff T."/>
        </authorList>
    </citation>
    <scope>NUCLEOTIDE SEQUENCE [LARGE SCALE GENOMIC DNA]</scope>
    <source>
        <strain evidence="3">B14</strain>
    </source>
</reference>
<organism evidence="2 3">
    <name type="scientific">Roseobacter fucihabitans</name>
    <dbReference type="NCBI Taxonomy" id="1537242"/>
    <lineage>
        <taxon>Bacteria</taxon>
        <taxon>Pseudomonadati</taxon>
        <taxon>Pseudomonadota</taxon>
        <taxon>Alphaproteobacteria</taxon>
        <taxon>Rhodobacterales</taxon>
        <taxon>Roseobacteraceae</taxon>
        <taxon>Roseobacter</taxon>
    </lineage>
</organism>
<feature type="domain" description="DUF4158" evidence="1">
    <location>
        <begin position="2"/>
        <end position="79"/>
    </location>
</feature>
<dbReference type="Pfam" id="PF13700">
    <property type="entry name" value="DUF4158"/>
    <property type="match status" value="1"/>
</dbReference>
<protein>
    <submittedName>
        <fullName evidence="2">Tn3 family transposase ISRsp12</fullName>
    </submittedName>
</protein>
<sequence>MGYAAREETRHEHLAALRDIYGYKMFSGRGAGDLKAWLVREAEVAGSNKDLARRLVKQCQGAQIMLPGISVIERLCADALVAAERRIETRIVDRLSGPIEPQLDTLLAESADGRVSRLIWLRQFEVGKNSADISRLLDRLEFLQGIELSLDVLDGVPPH</sequence>
<evidence type="ECO:0000259" key="1">
    <source>
        <dbReference type="Pfam" id="PF13700"/>
    </source>
</evidence>
<dbReference type="InterPro" id="IPR025296">
    <property type="entry name" value="DUF4158"/>
</dbReference>
<name>A0ABZ2BLU8_9RHOB</name>